<protein>
    <submittedName>
        <fullName evidence="4">Exodeoxyribonuclease V subunit alpha</fullName>
    </submittedName>
</protein>
<evidence type="ECO:0000256" key="1">
    <source>
        <dbReference type="ARBA" id="ARBA00022741"/>
    </source>
</evidence>
<name>A0A316TXP7_9BACT</name>
<dbReference type="RefSeq" id="WP_109645163.1">
    <property type="nucleotide sequence ID" value="NZ_QGGB01000003.1"/>
</dbReference>
<proteinExistence type="inferred from homology"/>
<dbReference type="GO" id="GO:0009338">
    <property type="term" value="C:exodeoxyribonuclease V complex"/>
    <property type="evidence" value="ECO:0007669"/>
    <property type="project" value="InterPro"/>
</dbReference>
<organism evidence="4 5">
    <name type="scientific">Rhodohalobacter mucosus</name>
    <dbReference type="NCBI Taxonomy" id="2079485"/>
    <lineage>
        <taxon>Bacteria</taxon>
        <taxon>Pseudomonadati</taxon>
        <taxon>Balneolota</taxon>
        <taxon>Balneolia</taxon>
        <taxon>Balneolales</taxon>
        <taxon>Balneolaceae</taxon>
        <taxon>Rhodohalobacter</taxon>
    </lineage>
</organism>
<evidence type="ECO:0000256" key="2">
    <source>
        <dbReference type="ARBA" id="ARBA00022840"/>
    </source>
</evidence>
<keyword evidence="1" id="KW-0547">Nucleotide-binding</keyword>
<comment type="caution">
    <text evidence="4">The sequence shown here is derived from an EMBL/GenBank/DDBJ whole genome shotgun (WGS) entry which is preliminary data.</text>
</comment>
<dbReference type="Pfam" id="PF13245">
    <property type="entry name" value="AAA_19"/>
    <property type="match status" value="1"/>
</dbReference>
<evidence type="ECO:0000259" key="3">
    <source>
        <dbReference type="SMART" id="SM00382"/>
    </source>
</evidence>
<gene>
    <name evidence="4" type="primary">recD</name>
    <name evidence="4" type="ORF">DDZ15_04100</name>
</gene>
<dbReference type="HAMAP" id="MF_01487">
    <property type="entry name" value="RecD"/>
    <property type="match status" value="1"/>
</dbReference>
<dbReference type="Gene3D" id="3.40.50.300">
    <property type="entry name" value="P-loop containing nucleotide triphosphate hydrolases"/>
    <property type="match status" value="2"/>
</dbReference>
<dbReference type="InterPro" id="IPR006344">
    <property type="entry name" value="RecD"/>
</dbReference>
<dbReference type="InterPro" id="IPR050534">
    <property type="entry name" value="Coronavir_polyprotein_1ab"/>
</dbReference>
<dbReference type="PANTHER" id="PTHR43788:SF6">
    <property type="entry name" value="DNA HELICASE B"/>
    <property type="match status" value="1"/>
</dbReference>
<dbReference type="GO" id="GO:0005524">
    <property type="term" value="F:ATP binding"/>
    <property type="evidence" value="ECO:0007669"/>
    <property type="project" value="UniProtKB-KW"/>
</dbReference>
<evidence type="ECO:0000313" key="4">
    <source>
        <dbReference type="EMBL" id="PWN07452.1"/>
    </source>
</evidence>
<evidence type="ECO:0000313" key="5">
    <source>
        <dbReference type="Proteomes" id="UP000245533"/>
    </source>
</evidence>
<dbReference type="InterPro" id="IPR027417">
    <property type="entry name" value="P-loop_NTPase"/>
</dbReference>
<sequence length="636" mass="71080">MKSLSLSWKKTWRGDQMGDGAVKPAWFRQGLEAGWIRRSEEELVRFLEGEFGELNQSELLISVFLSLFEEEGHVVLPLYKTPPEWGEILGVDHQGISVLRSYASSFEISELSDSALTGKPGEMAPYIMDKIREKSFVSINRYRNYEEKIDSLIRKKSSATAEISEPEKLKKQLDELFDNVLIPDWQKAAAALSFLKTFLIISGGPGTGKTTTVARIIALHQNLNLGKLKIGLAAPTGKAAGRMGEAIQKEMSGFELSDEMLANIPTEAKTIHRMLSGTSQKGLLPDAEKRKLHYDLLIVDEASMIDLRMMYRLLTALDERTRLILLGDRSQLASVEAGSVFADLCRKTKNGFSEEIAEKLSDITGFDLPVSGAAEADGLHDATIYLTKSFRFDESSGIGKLAALVKADGRKDLVRADEPEELFESLGDIEHSSFTFNGENLRKLADDLLDRLEKTAAIDDPETMLKFWKEGAMLTCHRRGLEGSDRLNAYMEQMIAASRKLPISDGWYHGRPVIITRNDYSLGVFNGDTGVCVREEGKSGSYRVWVDSAGGMKPIHPNRLMHVNPAYFLTVHKSQGSEYNRVTLLLPSEDSPVLTRELLYTAITRARSEFRLLGSLELFCKGINRETERFTMLGMR</sequence>
<keyword evidence="2" id="KW-0067">ATP-binding</keyword>
<dbReference type="CDD" id="cd18809">
    <property type="entry name" value="SF1_C_RecD"/>
    <property type="match status" value="1"/>
</dbReference>
<dbReference type="Proteomes" id="UP000245533">
    <property type="component" value="Unassembled WGS sequence"/>
</dbReference>
<dbReference type="CDD" id="cd17933">
    <property type="entry name" value="DEXSc_RecD-like"/>
    <property type="match status" value="1"/>
</dbReference>
<dbReference type="InterPro" id="IPR027785">
    <property type="entry name" value="UvrD-like_helicase_C"/>
</dbReference>
<keyword evidence="5" id="KW-1185">Reference proteome</keyword>
<dbReference type="InterPro" id="IPR003593">
    <property type="entry name" value="AAA+_ATPase"/>
</dbReference>
<dbReference type="PANTHER" id="PTHR43788">
    <property type="entry name" value="DNA2/NAM7 HELICASE FAMILY MEMBER"/>
    <property type="match status" value="1"/>
</dbReference>
<dbReference type="SMART" id="SM00382">
    <property type="entry name" value="AAA"/>
    <property type="match status" value="1"/>
</dbReference>
<accession>A0A316TXP7</accession>
<dbReference type="Pfam" id="PF13538">
    <property type="entry name" value="UvrD_C_2"/>
    <property type="match status" value="1"/>
</dbReference>
<dbReference type="EMBL" id="QGGB01000003">
    <property type="protein sequence ID" value="PWN07452.1"/>
    <property type="molecule type" value="Genomic_DNA"/>
</dbReference>
<dbReference type="GO" id="GO:0006302">
    <property type="term" value="P:double-strand break repair"/>
    <property type="evidence" value="ECO:0007669"/>
    <property type="project" value="InterPro"/>
</dbReference>
<dbReference type="GO" id="GO:0006310">
    <property type="term" value="P:DNA recombination"/>
    <property type="evidence" value="ECO:0007669"/>
    <property type="project" value="InterPro"/>
</dbReference>
<dbReference type="SUPFAM" id="SSF52540">
    <property type="entry name" value="P-loop containing nucleoside triphosphate hydrolases"/>
    <property type="match status" value="2"/>
</dbReference>
<dbReference type="GO" id="GO:0008854">
    <property type="term" value="F:exodeoxyribonuclease V activity"/>
    <property type="evidence" value="ECO:0007669"/>
    <property type="project" value="InterPro"/>
</dbReference>
<feature type="domain" description="AAA+ ATPase" evidence="3">
    <location>
        <begin position="195"/>
        <end position="417"/>
    </location>
</feature>
<dbReference type="AlphaFoldDB" id="A0A316TXP7"/>
<dbReference type="GO" id="GO:0017116">
    <property type="term" value="F:single-stranded DNA helicase activity"/>
    <property type="evidence" value="ECO:0007669"/>
    <property type="project" value="TreeGrafter"/>
</dbReference>
<reference evidence="4 5" key="1">
    <citation type="submission" date="2018-05" db="EMBL/GenBank/DDBJ databases">
        <title>Rhodohalobacter halophilus gen. nov., sp. nov., a moderately halophilic member of the family Balneolaceae.</title>
        <authorList>
            <person name="Liu Z.-W."/>
        </authorList>
    </citation>
    <scope>NUCLEOTIDE SEQUENCE [LARGE SCALE GENOMIC DNA]</scope>
    <source>
        <strain evidence="4 5">8A47</strain>
    </source>
</reference>
<dbReference type="NCBIfam" id="TIGR01447">
    <property type="entry name" value="recD"/>
    <property type="match status" value="1"/>
</dbReference>
<dbReference type="OrthoDB" id="9803432at2"/>